<evidence type="ECO:0000256" key="1">
    <source>
        <dbReference type="SAM" id="MobiDB-lite"/>
    </source>
</evidence>
<comment type="caution">
    <text evidence="2">The sequence shown here is derived from an EMBL/GenBank/DDBJ whole genome shotgun (WGS) entry which is preliminary data.</text>
</comment>
<organism evidence="2 3">
    <name type="scientific">Streptomyces antimycoticus</name>
    <dbReference type="NCBI Taxonomy" id="68175"/>
    <lineage>
        <taxon>Bacteria</taxon>
        <taxon>Bacillati</taxon>
        <taxon>Actinomycetota</taxon>
        <taxon>Actinomycetes</taxon>
        <taxon>Kitasatosporales</taxon>
        <taxon>Streptomycetaceae</taxon>
        <taxon>Streptomyces</taxon>
        <taxon>Streptomyces violaceusniger group</taxon>
    </lineage>
</organism>
<dbReference type="EMBL" id="BJHV01000001">
    <property type="protein sequence ID" value="GDY40520.1"/>
    <property type="molecule type" value="Genomic_DNA"/>
</dbReference>
<accession>A0A4D4K0B5</accession>
<evidence type="ECO:0000313" key="3">
    <source>
        <dbReference type="Proteomes" id="UP000299290"/>
    </source>
</evidence>
<reference evidence="2 3" key="1">
    <citation type="journal article" date="2020" name="Int. J. Syst. Evol. Microbiol.">
        <title>Reclassification of Streptomyces castelarensis and Streptomyces sporoclivatus as later heterotypic synonyms of Streptomyces antimycoticus.</title>
        <authorList>
            <person name="Komaki H."/>
            <person name="Tamura T."/>
        </authorList>
    </citation>
    <scope>NUCLEOTIDE SEQUENCE [LARGE SCALE GENOMIC DNA]</scope>
    <source>
        <strain evidence="2 3">NBRC 12839</strain>
    </source>
</reference>
<proteinExistence type="predicted"/>
<evidence type="ECO:0000313" key="2">
    <source>
        <dbReference type="EMBL" id="GDY40520.1"/>
    </source>
</evidence>
<gene>
    <name evidence="2" type="ORF">SANT12839_014020</name>
</gene>
<protein>
    <submittedName>
        <fullName evidence="2">Uncharacterized protein</fullName>
    </submittedName>
</protein>
<dbReference type="Proteomes" id="UP000299290">
    <property type="component" value="Unassembled WGS sequence"/>
</dbReference>
<keyword evidence="3" id="KW-1185">Reference proteome</keyword>
<feature type="region of interest" description="Disordered" evidence="1">
    <location>
        <begin position="80"/>
        <end position="123"/>
    </location>
</feature>
<dbReference type="AlphaFoldDB" id="A0A4D4K0B5"/>
<sequence>MDGVSTYLALTFGTLLSSQGTDASFETVSPVSPGASLRCFTRYQTISRSPNRCLSQGMRKRIRDLDQLADGAALNLDVHADDRSASSGGQEYDSTAPREAVANRFQARASTLPAPRVRNPKFL</sequence>
<name>A0A4D4K0B5_9ACTN</name>